<dbReference type="Gene3D" id="3.10.450.50">
    <property type="match status" value="1"/>
</dbReference>
<accession>A0A0F5QB36</accession>
<reference evidence="2 3" key="1">
    <citation type="submission" date="2015-03" db="EMBL/GenBank/DDBJ databases">
        <authorList>
            <person name="Lepp D."/>
            <person name="Hassan Y.I."/>
            <person name="Li X.-Z."/>
            <person name="Zhou T."/>
        </authorList>
    </citation>
    <scope>NUCLEOTIDE SEQUENCE [LARGE SCALE GENOMIC DNA]</scope>
    <source>
        <strain evidence="2 3">E84</strain>
    </source>
</reference>
<dbReference type="SUPFAM" id="SSF54427">
    <property type="entry name" value="NTF2-like"/>
    <property type="match status" value="1"/>
</dbReference>
<dbReference type="RefSeq" id="WP_046139307.1">
    <property type="nucleotide sequence ID" value="NZ_LANJ01000016.1"/>
</dbReference>
<dbReference type="STRING" id="1293439.WH87_09770"/>
<sequence length="126" mass="14118">MTTKREILDLERKFWTTMAGGEHQQSAGLLTSKAAMTGPMGTHTFSPSEYIKMSEGSSFSIENWAMSEEDVFFPTPDSAVCIYRVKQSVKNGGKTEKMDTMDTSVWVRDGDGWKCALHTEMPNQTH</sequence>
<evidence type="ECO:0000313" key="2">
    <source>
        <dbReference type="EMBL" id="KKC37936.1"/>
    </source>
</evidence>
<keyword evidence="3" id="KW-1185">Reference proteome</keyword>
<organism evidence="2 3">
    <name type="scientific">Devosia epidermidihirudinis</name>
    <dbReference type="NCBI Taxonomy" id="1293439"/>
    <lineage>
        <taxon>Bacteria</taxon>
        <taxon>Pseudomonadati</taxon>
        <taxon>Pseudomonadota</taxon>
        <taxon>Alphaproteobacteria</taxon>
        <taxon>Hyphomicrobiales</taxon>
        <taxon>Devosiaceae</taxon>
        <taxon>Devosia</taxon>
    </lineage>
</organism>
<protein>
    <recommendedName>
        <fullName evidence="1">DUF4440 domain-containing protein</fullName>
    </recommendedName>
</protein>
<proteinExistence type="predicted"/>
<dbReference type="AlphaFoldDB" id="A0A0F5QB36"/>
<dbReference type="PATRIC" id="fig|1293439.3.peg.1532"/>
<comment type="caution">
    <text evidence="2">The sequence shown here is derived from an EMBL/GenBank/DDBJ whole genome shotgun (WGS) entry which is preliminary data.</text>
</comment>
<evidence type="ECO:0000259" key="1">
    <source>
        <dbReference type="Pfam" id="PF14534"/>
    </source>
</evidence>
<feature type="domain" description="DUF4440" evidence="1">
    <location>
        <begin position="7"/>
        <end position="115"/>
    </location>
</feature>
<dbReference type="InterPro" id="IPR027843">
    <property type="entry name" value="DUF4440"/>
</dbReference>
<dbReference type="Pfam" id="PF14534">
    <property type="entry name" value="DUF4440"/>
    <property type="match status" value="1"/>
</dbReference>
<dbReference type="EMBL" id="LANJ01000016">
    <property type="protein sequence ID" value="KKC37936.1"/>
    <property type="molecule type" value="Genomic_DNA"/>
</dbReference>
<name>A0A0F5QB36_9HYPH</name>
<gene>
    <name evidence="2" type="ORF">WH87_09770</name>
</gene>
<dbReference type="Proteomes" id="UP000033411">
    <property type="component" value="Unassembled WGS sequence"/>
</dbReference>
<dbReference type="InterPro" id="IPR032710">
    <property type="entry name" value="NTF2-like_dom_sf"/>
</dbReference>
<evidence type="ECO:0000313" key="3">
    <source>
        <dbReference type="Proteomes" id="UP000033411"/>
    </source>
</evidence>